<evidence type="ECO:0000256" key="1">
    <source>
        <dbReference type="ARBA" id="ARBA00001928"/>
    </source>
</evidence>
<keyword evidence="8" id="KW-0594">Phospholipid biosynthesis</keyword>
<dbReference type="GO" id="GO:0006646">
    <property type="term" value="P:phosphatidylethanolamine biosynthetic process"/>
    <property type="evidence" value="ECO:0007669"/>
    <property type="project" value="UniProtKB-UniPathway"/>
</dbReference>
<dbReference type="GO" id="GO:0004609">
    <property type="term" value="F:phosphatidylserine decarboxylase activity"/>
    <property type="evidence" value="ECO:0007669"/>
    <property type="project" value="UniProtKB-EC"/>
</dbReference>
<evidence type="ECO:0000256" key="4">
    <source>
        <dbReference type="ARBA" id="ARBA00022516"/>
    </source>
</evidence>
<comment type="cofactor">
    <cofactor evidence="1">
        <name>pyruvate</name>
        <dbReference type="ChEBI" id="CHEBI:15361"/>
    </cofactor>
</comment>
<dbReference type="InterPro" id="IPR003817">
    <property type="entry name" value="PS_Dcarbxylase"/>
</dbReference>
<evidence type="ECO:0000256" key="6">
    <source>
        <dbReference type="ARBA" id="ARBA00023098"/>
    </source>
</evidence>
<evidence type="ECO:0000256" key="9">
    <source>
        <dbReference type="ARBA" id="ARBA00023239"/>
    </source>
</evidence>
<dbReference type="InterPro" id="IPR033177">
    <property type="entry name" value="PSD-B"/>
</dbReference>
<dbReference type="PANTHER" id="PTHR10067:SF6">
    <property type="entry name" value="PHOSPHATIDYLSERINE DECARBOXYLASE PROENZYME, MITOCHONDRIAL"/>
    <property type="match status" value="1"/>
</dbReference>
<dbReference type="NCBIfam" id="NF002853">
    <property type="entry name" value="PRK03140.1"/>
    <property type="match status" value="1"/>
</dbReference>
<gene>
    <name evidence="13" type="ORF">F4V44_11010</name>
</gene>
<dbReference type="UniPathway" id="UPA00558"/>
<evidence type="ECO:0000256" key="10">
    <source>
        <dbReference type="ARBA" id="ARBA00023264"/>
    </source>
</evidence>
<keyword evidence="4" id="KW-0444">Lipid biosynthesis</keyword>
<evidence type="ECO:0000256" key="11">
    <source>
        <dbReference type="ARBA" id="ARBA00023317"/>
    </source>
</evidence>
<keyword evidence="10" id="KW-1208">Phospholipid metabolism</keyword>
<accession>A0A5J5HZ98</accession>
<proteinExistence type="predicted"/>
<sequence>MIQMIYRLFIELTNRKTTSLLLAKFSRSKMSKFLIPSFSRVYKINQLEMEKSIHQYQSLHEFFTRKLKPDARKISQNPLSVISPVDATIEDLGEISLDHSISVKGKKYSVSEMLGGEAEAQKYINGTYIIFYLSPSNYHRIHSPISGKVIGQKTIGTKSYPVNKYGIKYGKRPLSKNYRIITEMYYNGVSMAMVKVGAMFINSIEILHSHDEVEKGSEVAYFSFGSTVVLLFEPGTFTTALKSLPCTIHVGECIGYLKETSNHV</sequence>
<keyword evidence="7" id="KW-0865">Zymogen</keyword>
<keyword evidence="14" id="KW-1185">Reference proteome</keyword>
<dbReference type="EMBL" id="VYKL01000015">
    <property type="protein sequence ID" value="KAA9026384.1"/>
    <property type="molecule type" value="Genomic_DNA"/>
</dbReference>
<comment type="pathway">
    <text evidence="12">Phospholipid metabolism; phosphatidylethanolamine biosynthesis.</text>
</comment>
<evidence type="ECO:0000313" key="13">
    <source>
        <dbReference type="EMBL" id="KAA9026384.1"/>
    </source>
</evidence>
<protein>
    <recommendedName>
        <fullName evidence="3">phosphatidylserine decarboxylase</fullName>
        <ecNumber evidence="3">4.1.1.65</ecNumber>
    </recommendedName>
</protein>
<evidence type="ECO:0000256" key="3">
    <source>
        <dbReference type="ARBA" id="ARBA00012243"/>
    </source>
</evidence>
<dbReference type="OrthoDB" id="9802030at2"/>
<reference evidence="13 14" key="1">
    <citation type="submission" date="2019-09" db="EMBL/GenBank/DDBJ databases">
        <title>Whole genome sequences of isolates from the Mars Exploration Rovers.</title>
        <authorList>
            <person name="Seuylemezian A."/>
            <person name="Vaishampayan P."/>
        </authorList>
    </citation>
    <scope>NUCLEOTIDE SEQUENCE [LARGE SCALE GENOMIC DNA]</scope>
    <source>
        <strain evidence="13 14">MER_TA_151</strain>
    </source>
</reference>
<comment type="caution">
    <text evidence="13">The sequence shown here is derived from an EMBL/GenBank/DDBJ whole genome shotgun (WGS) entry which is preliminary data.</text>
</comment>
<evidence type="ECO:0000256" key="5">
    <source>
        <dbReference type="ARBA" id="ARBA00022793"/>
    </source>
</evidence>
<keyword evidence="11" id="KW-0670">Pyruvate</keyword>
<dbReference type="RefSeq" id="WP_150440031.1">
    <property type="nucleotide sequence ID" value="NZ_VYKL01000015.1"/>
</dbReference>
<evidence type="ECO:0000256" key="8">
    <source>
        <dbReference type="ARBA" id="ARBA00023209"/>
    </source>
</evidence>
<evidence type="ECO:0000256" key="2">
    <source>
        <dbReference type="ARBA" id="ARBA00005189"/>
    </source>
</evidence>
<evidence type="ECO:0000313" key="14">
    <source>
        <dbReference type="Proteomes" id="UP000326671"/>
    </source>
</evidence>
<name>A0A5J5HZ98_9BACI</name>
<evidence type="ECO:0000256" key="12">
    <source>
        <dbReference type="ARBA" id="ARBA00024326"/>
    </source>
</evidence>
<dbReference type="EC" id="4.1.1.65" evidence="3"/>
<dbReference type="AlphaFoldDB" id="A0A5J5HZ98"/>
<keyword evidence="9 13" id="KW-0456">Lyase</keyword>
<dbReference type="Proteomes" id="UP000326671">
    <property type="component" value="Unassembled WGS sequence"/>
</dbReference>
<dbReference type="PANTHER" id="PTHR10067">
    <property type="entry name" value="PHOSPHATIDYLSERINE DECARBOXYLASE"/>
    <property type="match status" value="1"/>
</dbReference>
<organism evidence="13 14">
    <name type="scientific">Niallia endozanthoxylica</name>
    <dbReference type="NCBI Taxonomy" id="2036016"/>
    <lineage>
        <taxon>Bacteria</taxon>
        <taxon>Bacillati</taxon>
        <taxon>Bacillota</taxon>
        <taxon>Bacilli</taxon>
        <taxon>Bacillales</taxon>
        <taxon>Bacillaceae</taxon>
        <taxon>Niallia</taxon>
    </lineage>
</organism>
<keyword evidence="5" id="KW-0210">Decarboxylase</keyword>
<evidence type="ECO:0000256" key="7">
    <source>
        <dbReference type="ARBA" id="ARBA00023145"/>
    </source>
</evidence>
<comment type="pathway">
    <text evidence="2">Lipid metabolism.</text>
</comment>
<dbReference type="NCBIfam" id="TIGR00163">
    <property type="entry name" value="PS_decarb"/>
    <property type="match status" value="1"/>
</dbReference>
<keyword evidence="6" id="KW-0443">Lipid metabolism</keyword>
<dbReference type="Pfam" id="PF02666">
    <property type="entry name" value="PS_Dcarbxylase"/>
    <property type="match status" value="1"/>
</dbReference>